<protein>
    <submittedName>
        <fullName evidence="4">ATPase, AFG1 family protein</fullName>
    </submittedName>
</protein>
<dbReference type="Gene3D" id="3.40.50.300">
    <property type="entry name" value="P-loop containing nucleotide triphosphate hydrolases"/>
    <property type="match status" value="1"/>
</dbReference>
<keyword evidence="2" id="KW-0547">Nucleotide-binding</keyword>
<dbReference type="InterPro" id="IPR027417">
    <property type="entry name" value="P-loop_NTPase"/>
</dbReference>
<proteinExistence type="inferred from homology"/>
<comment type="caution">
    <text evidence="4">The sequence shown here is derived from an EMBL/GenBank/DDBJ whole genome shotgun (WGS) entry which is preliminary data.</text>
</comment>
<sequence length="394" mass="46100">MEVAKEIHQRAVVLCFDEFQVVHITDAMILKRLFEGLFMLGTVVVSTSNRPPIDLYKNGLNRRRFLPFIQLLQQYCDVYQIETKKDFRLGKIISSNLGMYHVPSRSTEEILKHVYYLCKETPIKDKYISVSANRKLLVPYSVDGIAIFRFSNLCETAVGTPDFLALADNFHTIFIYEIPGLQTMDTLYNEIRRFINLMDVLYERQVRVIFDVRFPLFQLFGNLKIIENFERMKNTLLKKFDYLEDALLFLVKYSNTREALTEESFIEAFQDIGDISPNISQQIFHSLTHSPEETLPVKALRSALFYHQKHYDFSPPTVMDPFLFGQKSNEHPIHLDALHYRYELYNENDTSSADDIKFSYLRTLSRIRDMISLSYLEAHQAKHKLNDLSSVGIH</sequence>
<keyword evidence="3" id="KW-0067">ATP-binding</keyword>
<name>A0ABQ7JB20_9APIC</name>
<evidence type="ECO:0000313" key="5">
    <source>
        <dbReference type="Proteomes" id="UP000823046"/>
    </source>
</evidence>
<comment type="similarity">
    <text evidence="1">Belongs to the AFG1 ATPase family.</text>
</comment>
<reference evidence="4 5" key="1">
    <citation type="journal article" date="2020" name="bioRxiv">
        <title>Metabolic contributions of an alphaproteobacterial endosymbiont in the apicomplexan Cardiosporidium cionae.</title>
        <authorList>
            <person name="Hunter E.S."/>
            <person name="Paight C.J."/>
            <person name="Lane C.E."/>
        </authorList>
    </citation>
    <scope>NUCLEOTIDE SEQUENCE [LARGE SCALE GENOMIC DNA]</scope>
    <source>
        <strain evidence="4">ESH_2018</strain>
    </source>
</reference>
<dbReference type="InterPro" id="IPR005654">
    <property type="entry name" value="ATPase_AFG1-like"/>
</dbReference>
<dbReference type="EMBL" id="JADAQX010000215">
    <property type="protein sequence ID" value="KAF8821207.1"/>
    <property type="molecule type" value="Genomic_DNA"/>
</dbReference>
<dbReference type="NCBIfam" id="NF040713">
    <property type="entry name" value="ZapE"/>
    <property type="match status" value="1"/>
</dbReference>
<evidence type="ECO:0000313" key="4">
    <source>
        <dbReference type="EMBL" id="KAF8821207.1"/>
    </source>
</evidence>
<evidence type="ECO:0000256" key="3">
    <source>
        <dbReference type="ARBA" id="ARBA00022840"/>
    </source>
</evidence>
<dbReference type="PANTHER" id="PTHR12169">
    <property type="entry name" value="ATPASE N2B"/>
    <property type="match status" value="1"/>
</dbReference>
<dbReference type="Pfam" id="PF03969">
    <property type="entry name" value="AFG1_ATPase"/>
    <property type="match status" value="1"/>
</dbReference>
<gene>
    <name evidence="4" type="ORF">IE077_002328</name>
</gene>
<evidence type="ECO:0000256" key="2">
    <source>
        <dbReference type="ARBA" id="ARBA00022741"/>
    </source>
</evidence>
<organism evidence="4 5">
    <name type="scientific">Cardiosporidium cionae</name>
    <dbReference type="NCBI Taxonomy" id="476202"/>
    <lineage>
        <taxon>Eukaryota</taxon>
        <taxon>Sar</taxon>
        <taxon>Alveolata</taxon>
        <taxon>Apicomplexa</taxon>
        <taxon>Aconoidasida</taxon>
        <taxon>Nephromycida</taxon>
        <taxon>Cardiosporidium</taxon>
    </lineage>
</organism>
<keyword evidence="5" id="KW-1185">Reference proteome</keyword>
<accession>A0ABQ7JB20</accession>
<evidence type="ECO:0000256" key="1">
    <source>
        <dbReference type="ARBA" id="ARBA00010322"/>
    </source>
</evidence>
<dbReference type="Proteomes" id="UP000823046">
    <property type="component" value="Unassembled WGS sequence"/>
</dbReference>
<dbReference type="PANTHER" id="PTHR12169:SF6">
    <property type="entry name" value="AFG1-LIKE ATPASE"/>
    <property type="match status" value="1"/>
</dbReference>